<keyword evidence="2" id="KW-1185">Reference proteome</keyword>
<dbReference type="AlphaFoldDB" id="A0AA39QL32"/>
<evidence type="ECO:0000313" key="2">
    <source>
        <dbReference type="Proteomes" id="UP001175228"/>
    </source>
</evidence>
<evidence type="ECO:0000313" key="1">
    <source>
        <dbReference type="EMBL" id="KAK0504294.1"/>
    </source>
</evidence>
<name>A0AA39QL32_9AGAR</name>
<proteinExistence type="predicted"/>
<dbReference type="Proteomes" id="UP001175228">
    <property type="component" value="Unassembled WGS sequence"/>
</dbReference>
<sequence>MSSSTDPQTPERCRQLGQPYQVGQTVTLTSTKQFAVAGRVAGYWPAGQQVQITKVDAAVHTLMAHLTAENAQYNVQAVVPSGRYEPKRQDNRLVSSCKIHHDHISKVRNGSVETHLFNVSFLINMCWHCEQLDTAKELCLPYKAGRYHIQQNGADVLAEERGTNIYQQFCNDHNSLSKGNLYLLFRWLTWRYFASTCKEKVHKLL</sequence>
<organism evidence="1 2">
    <name type="scientific">Armillaria luteobubalina</name>
    <dbReference type="NCBI Taxonomy" id="153913"/>
    <lineage>
        <taxon>Eukaryota</taxon>
        <taxon>Fungi</taxon>
        <taxon>Dikarya</taxon>
        <taxon>Basidiomycota</taxon>
        <taxon>Agaricomycotina</taxon>
        <taxon>Agaricomycetes</taxon>
        <taxon>Agaricomycetidae</taxon>
        <taxon>Agaricales</taxon>
        <taxon>Marasmiineae</taxon>
        <taxon>Physalacriaceae</taxon>
        <taxon>Armillaria</taxon>
    </lineage>
</organism>
<accession>A0AA39QL32</accession>
<reference evidence="1" key="1">
    <citation type="submission" date="2023-06" db="EMBL/GenBank/DDBJ databases">
        <authorList>
            <consortium name="Lawrence Berkeley National Laboratory"/>
            <person name="Ahrendt S."/>
            <person name="Sahu N."/>
            <person name="Indic B."/>
            <person name="Wong-Bajracharya J."/>
            <person name="Merenyi Z."/>
            <person name="Ke H.-M."/>
            <person name="Monk M."/>
            <person name="Kocsube S."/>
            <person name="Drula E."/>
            <person name="Lipzen A."/>
            <person name="Balint B."/>
            <person name="Henrissat B."/>
            <person name="Andreopoulos B."/>
            <person name="Martin F.M."/>
            <person name="Harder C.B."/>
            <person name="Rigling D."/>
            <person name="Ford K.L."/>
            <person name="Foster G.D."/>
            <person name="Pangilinan J."/>
            <person name="Papanicolaou A."/>
            <person name="Barry K."/>
            <person name="LaButti K."/>
            <person name="Viragh M."/>
            <person name="Koriabine M."/>
            <person name="Yan M."/>
            <person name="Riley R."/>
            <person name="Champramary S."/>
            <person name="Plett K.L."/>
            <person name="Tsai I.J."/>
            <person name="Slot J."/>
            <person name="Sipos G."/>
            <person name="Plett J."/>
            <person name="Nagy L.G."/>
            <person name="Grigoriev I.V."/>
        </authorList>
    </citation>
    <scope>NUCLEOTIDE SEQUENCE</scope>
    <source>
        <strain evidence="1">HWK02</strain>
    </source>
</reference>
<dbReference type="EMBL" id="JAUEPU010000003">
    <property type="protein sequence ID" value="KAK0504294.1"/>
    <property type="molecule type" value="Genomic_DNA"/>
</dbReference>
<protein>
    <submittedName>
        <fullName evidence="1">Uncharacterized protein</fullName>
    </submittedName>
</protein>
<comment type="caution">
    <text evidence="1">The sequence shown here is derived from an EMBL/GenBank/DDBJ whole genome shotgun (WGS) entry which is preliminary data.</text>
</comment>
<gene>
    <name evidence="1" type="ORF">EDD18DRAFT_1132825</name>
</gene>